<feature type="region of interest" description="Disordered" evidence="2">
    <location>
        <begin position="1159"/>
        <end position="1196"/>
    </location>
</feature>
<dbReference type="SMART" id="SM00408">
    <property type="entry name" value="IGc2"/>
    <property type="match status" value="4"/>
</dbReference>
<sequence length="1895" mass="212709">MDADDAAIGTDERPIFLRCVTDQTVKVGTRARFLAEIVSSSSLAVTWFFNGLPVFQPAETAHGRFKILQEGNFYCLEISPVALEDEGAWTCRAVLAETFGSQEGVSATAQLRVMVPKSYKRPEFVEDLQAILTEEGTVSLECKVVGIPTPVLHWFKDGKEIKAGDVFAFRAPQSDSTAEETATSLGLYACEAINCIGKAVSTSQVRVKNAVQQPTPSQSRCESAGPPVIIEEPFNQKIRVGEDVRFSVRVMVPPKPVQVKWFNKDVPKEASSKYVVGEDGHGGYSLDISPTDINDDGEWKVAIKNEGVDAESSASAVLTLVVPKNYRPPRFLESLKAILTEEGLVSFECKVVGFPTPQLQWFKDGQELKPGDVYQLSGTNSLGSYSCVARNCMGTAISAAELTVDDIQNQLNEEERLQLMDSHRPPVFAQGLRSSESRVGDPLRLTVQVSSTTDNFLVTWFHNDEPIDLDETHKYRSLKEEAGLCHLDVEPLEFSDEGDWKCIVINDFGHAVTSCSVKLTVPRFFRKPHFLEPLRAVLSDEGTVNLECKVIGVPQPSLKWYKDGVELKPGDIHRIMSGQDGTCCLGTYTCEAHNCMGTSSSSAALLGFEDRPEAEQNAALAHDEALLDAEPRGYVTEHPRIARNPSLSTIQEERSSQISLYETANAEDTLTEERAEISVSLDGREVSVSLYETPDLTEEEAQQIVELFAEELSERISYRNTTELPPLRFTRETATSGSLLMEAVVIDVPMEINGSADFSLERTLSEVSFEEAPTEADIEELSAMEALIIEEADQRNDPYFLDDLTIPDLPYEVNDVRRSITGLQEALLVQETCLSDREQPLHLESHSGGATPIVMSPRRLSVEHEQLEVLDDYQIISADGIQSPVDADYYSPLEYSDSCSVLLTSPKTDSPAQEALCVATPTVQQQPAVVDQPVVMATPLSDFAATVPADVPQSDAKGRIESLIVSNKSSLDVRESADETETSADENSQRRASVVEAPPCASLEREMQTASNELEQAEEAGAIALIETGQSNSVLVESAPSAVHLESDQTSGADEVESGAEGDPSALMPSDGRIQVTEQQEDATCVEECWNEASRLAAAVDTVMDEASVDDHGVELEQYPSTSSASDAGRLLGSGQEDDTKGQSFDTVRDEQEILSSADAAHPSPAIGEAAHQGSHSNVRVTDATTGSKVEQTSAASSPIIAEQCGDVPLHFQEVDDCATKEVGAAAELLGNVTIDTPFAITESEESCATRQFQVKSDDEPVIRGESAAAEEKELEIETETGKAEEEAALVGLMQKEIEEEVGLQKDAGDDNRIEKDVGGPQVLADDAKEANQVETDVKLQQVASKKEIMQEAGEQKDVEKIKSVEPEEISKLGDEQRQIQEESNQSESGDKDVEAHTDDVEIKAPQEEAKEDEQFRKEAETREPSPLPAEEKEHVNKEVERQDEPIKDEEKQTVLNVEDIRETMDTRERLRDAAEKEAQEKELVVKEAEAKERIMKDIEETERKRKEADEKEMLQRQAEEEERLLKETEEKERLLKEAEEKERLIEEAKEAERLQEEAAEQERLLKEADERERAKREAEEQELRAKEAEEQERLLRDAEEKECRLKEAEERERLVKEAEESERLRKEAEEKERLRKEAEETERLRLEAEEIERLHKEAEENERLRKEAEENERLRKEAEETERLRKEAEEIERLRKEAEENERLRKEAEENERLQKEIEEKERLVKEAEETERAKKEAEEKERHKKEIEEKERLAKEAEEQECRLKEAEEKERLRIEAEEQSRLRQEAEQEERLLKEAEEKERALKEAEEKERALKEAEEQERALKEAEDKERALKEAEEKERFIQEAEEKERFIQEAKENERLLKKLKKWHVSYKKLKKMNVSSKKLKKRNVS</sequence>
<evidence type="ECO:0000259" key="3">
    <source>
        <dbReference type="PROSITE" id="PS50835"/>
    </source>
</evidence>
<feature type="domain" description="Ig-like" evidence="3">
    <location>
        <begin position="227"/>
        <end position="319"/>
    </location>
</feature>
<dbReference type="InterPro" id="IPR003598">
    <property type="entry name" value="Ig_sub2"/>
</dbReference>
<feature type="region of interest" description="Disordered" evidence="2">
    <location>
        <begin position="1659"/>
        <end position="1683"/>
    </location>
</feature>
<dbReference type="InterPro" id="IPR036179">
    <property type="entry name" value="Ig-like_dom_sf"/>
</dbReference>
<dbReference type="Proteomes" id="UP001234178">
    <property type="component" value="Unassembled WGS sequence"/>
</dbReference>
<dbReference type="PROSITE" id="PS50835">
    <property type="entry name" value="IG_LIKE"/>
    <property type="match status" value="6"/>
</dbReference>
<gene>
    <name evidence="4" type="ORF">OUZ56_029106</name>
</gene>
<reference evidence="4 5" key="1">
    <citation type="journal article" date="2023" name="Nucleic Acids Res.">
        <title>The hologenome of Daphnia magna reveals possible DNA methylation and microbiome-mediated evolution of the host genome.</title>
        <authorList>
            <person name="Chaturvedi A."/>
            <person name="Li X."/>
            <person name="Dhandapani V."/>
            <person name="Marshall H."/>
            <person name="Kissane S."/>
            <person name="Cuenca-Cambronero M."/>
            <person name="Asole G."/>
            <person name="Calvet F."/>
            <person name="Ruiz-Romero M."/>
            <person name="Marangio P."/>
            <person name="Guigo R."/>
            <person name="Rago D."/>
            <person name="Mirbahai L."/>
            <person name="Eastwood N."/>
            <person name="Colbourne J.K."/>
            <person name="Zhou J."/>
            <person name="Mallon E."/>
            <person name="Orsini L."/>
        </authorList>
    </citation>
    <scope>NUCLEOTIDE SEQUENCE [LARGE SCALE GENOMIC DNA]</scope>
    <source>
        <strain evidence="4">LRV0_1</strain>
    </source>
</reference>
<feature type="compositionally biased region" description="Basic and acidic residues" evidence="2">
    <location>
        <begin position="1389"/>
        <end position="1461"/>
    </location>
</feature>
<feature type="compositionally biased region" description="Polar residues" evidence="2">
    <location>
        <begin position="1174"/>
        <end position="1196"/>
    </location>
</feature>
<feature type="domain" description="Ig-like" evidence="3">
    <location>
        <begin position="329"/>
        <end position="405"/>
    </location>
</feature>
<dbReference type="InterPro" id="IPR007110">
    <property type="entry name" value="Ig-like_dom"/>
</dbReference>
<protein>
    <recommendedName>
        <fullName evidence="3">Ig-like domain-containing protein</fullName>
    </recommendedName>
</protein>
<feature type="region of interest" description="Disordered" evidence="2">
    <location>
        <begin position="1724"/>
        <end position="1842"/>
    </location>
</feature>
<feature type="compositionally biased region" description="Basic and acidic residues" evidence="2">
    <location>
        <begin position="1347"/>
        <end position="1381"/>
    </location>
</feature>
<feature type="region of interest" description="Disordered" evidence="2">
    <location>
        <begin position="1347"/>
        <end position="1461"/>
    </location>
</feature>
<accession>A0ABR0B5W7</accession>
<name>A0ABR0B5W7_9CRUS</name>
<feature type="domain" description="Ig-like" evidence="3">
    <location>
        <begin position="122"/>
        <end position="208"/>
    </location>
</feature>
<dbReference type="InterPro" id="IPR050964">
    <property type="entry name" value="Striated_Muscle_Regulatory"/>
</dbReference>
<dbReference type="InterPro" id="IPR013783">
    <property type="entry name" value="Ig-like_fold"/>
</dbReference>
<feature type="domain" description="Ig-like" evidence="3">
    <location>
        <begin position="522"/>
        <end position="606"/>
    </location>
</feature>
<feature type="region of interest" description="Disordered" evidence="2">
    <location>
        <begin position="1118"/>
        <end position="1145"/>
    </location>
</feature>
<feature type="region of interest" description="Disordered" evidence="2">
    <location>
        <begin position="1043"/>
        <end position="1070"/>
    </location>
</feature>
<dbReference type="PANTHER" id="PTHR13817">
    <property type="entry name" value="TITIN"/>
    <property type="match status" value="1"/>
</dbReference>
<comment type="caution">
    <text evidence="4">The sequence shown here is derived from an EMBL/GenBank/DDBJ whole genome shotgun (WGS) entry which is preliminary data.</text>
</comment>
<feature type="region of interest" description="Disordered" evidence="2">
    <location>
        <begin position="1303"/>
        <end position="1331"/>
    </location>
</feature>
<feature type="region of interest" description="Disordered" evidence="2">
    <location>
        <begin position="970"/>
        <end position="998"/>
    </location>
</feature>
<dbReference type="SMART" id="SM00409">
    <property type="entry name" value="IG"/>
    <property type="match status" value="6"/>
</dbReference>
<dbReference type="PANTHER" id="PTHR13817:SF171">
    <property type="entry name" value="STRETCHIN-MLCK, ISOFORM U"/>
    <property type="match status" value="1"/>
</dbReference>
<dbReference type="Pfam" id="PF07679">
    <property type="entry name" value="I-set"/>
    <property type="match status" value="6"/>
</dbReference>
<proteinExistence type="predicted"/>
<dbReference type="InterPro" id="IPR013098">
    <property type="entry name" value="Ig_I-set"/>
</dbReference>
<feature type="domain" description="Ig-like" evidence="3">
    <location>
        <begin position="1"/>
        <end position="112"/>
    </location>
</feature>
<keyword evidence="1" id="KW-0677">Repeat</keyword>
<dbReference type="CDD" id="cd00096">
    <property type="entry name" value="Ig"/>
    <property type="match status" value="1"/>
</dbReference>
<evidence type="ECO:0000313" key="5">
    <source>
        <dbReference type="Proteomes" id="UP001234178"/>
    </source>
</evidence>
<evidence type="ECO:0000256" key="2">
    <source>
        <dbReference type="SAM" id="MobiDB-lite"/>
    </source>
</evidence>
<organism evidence="4 5">
    <name type="scientific">Daphnia magna</name>
    <dbReference type="NCBI Taxonomy" id="35525"/>
    <lineage>
        <taxon>Eukaryota</taxon>
        <taxon>Metazoa</taxon>
        <taxon>Ecdysozoa</taxon>
        <taxon>Arthropoda</taxon>
        <taxon>Crustacea</taxon>
        <taxon>Branchiopoda</taxon>
        <taxon>Diplostraca</taxon>
        <taxon>Cladocera</taxon>
        <taxon>Anomopoda</taxon>
        <taxon>Daphniidae</taxon>
        <taxon>Daphnia</taxon>
    </lineage>
</organism>
<dbReference type="Gene3D" id="2.60.40.10">
    <property type="entry name" value="Immunoglobulins"/>
    <property type="match status" value="6"/>
</dbReference>
<keyword evidence="5" id="KW-1185">Reference proteome</keyword>
<dbReference type="SUPFAM" id="SSF48726">
    <property type="entry name" value="Immunoglobulin"/>
    <property type="match status" value="6"/>
</dbReference>
<evidence type="ECO:0000256" key="1">
    <source>
        <dbReference type="ARBA" id="ARBA00022737"/>
    </source>
</evidence>
<dbReference type="InterPro" id="IPR003599">
    <property type="entry name" value="Ig_sub"/>
</dbReference>
<evidence type="ECO:0000313" key="4">
    <source>
        <dbReference type="EMBL" id="KAK4037065.1"/>
    </source>
</evidence>
<feature type="region of interest" description="Disordered" evidence="2">
    <location>
        <begin position="1501"/>
        <end position="1642"/>
    </location>
</feature>
<feature type="domain" description="Ig-like" evidence="3">
    <location>
        <begin position="425"/>
        <end position="520"/>
    </location>
</feature>
<dbReference type="EMBL" id="JAOYFB010000040">
    <property type="protein sequence ID" value="KAK4037065.1"/>
    <property type="molecule type" value="Genomic_DNA"/>
</dbReference>
<feature type="compositionally biased region" description="Basic and acidic residues" evidence="2">
    <location>
        <begin position="1303"/>
        <end position="1318"/>
    </location>
</feature>